<evidence type="ECO:0008006" key="8">
    <source>
        <dbReference type="Google" id="ProtNLM"/>
    </source>
</evidence>
<dbReference type="FunCoup" id="A0A0D1Z6I1">
    <property type="interactions" value="452"/>
</dbReference>
<name>A0A0D1Z6I1_9PEZI</name>
<evidence type="ECO:0000313" key="7">
    <source>
        <dbReference type="Proteomes" id="UP000053259"/>
    </source>
</evidence>
<dbReference type="InterPro" id="IPR009088">
    <property type="entry name" value="TFIIA_b-brl"/>
</dbReference>
<feature type="region of interest" description="Disordered" evidence="5">
    <location>
        <begin position="53"/>
        <end position="127"/>
    </location>
</feature>
<evidence type="ECO:0000256" key="1">
    <source>
        <dbReference type="ARBA" id="ARBA00004123"/>
    </source>
</evidence>
<evidence type="ECO:0000256" key="2">
    <source>
        <dbReference type="ARBA" id="ARBA00010059"/>
    </source>
</evidence>
<dbReference type="InParanoid" id="A0A0D1Z6I1"/>
<dbReference type="AlphaFoldDB" id="A0A0D1Z6I1"/>
<dbReference type="SUPFAM" id="SSF47396">
    <property type="entry name" value="Transcription factor IIA (TFIIA), alpha-helical domain"/>
    <property type="match status" value="1"/>
</dbReference>
<evidence type="ECO:0000256" key="3">
    <source>
        <dbReference type="ARBA" id="ARBA00023163"/>
    </source>
</evidence>
<accession>A0A0D1Z6I1</accession>
<dbReference type="Pfam" id="PF03153">
    <property type="entry name" value="TFIIA"/>
    <property type="match status" value="1"/>
</dbReference>
<feature type="region of interest" description="Disordered" evidence="5">
    <location>
        <begin position="143"/>
        <end position="194"/>
    </location>
</feature>
<feature type="compositionally biased region" description="Low complexity" evidence="5">
    <location>
        <begin position="109"/>
        <end position="125"/>
    </location>
</feature>
<feature type="region of interest" description="Disordered" evidence="5">
    <location>
        <begin position="241"/>
        <end position="321"/>
    </location>
</feature>
<dbReference type="PANTHER" id="PTHR12694:SF8">
    <property type="entry name" value="TRANSCRIPTION INITIATION FACTOR IIA SUBUNIT 1"/>
    <property type="match status" value="1"/>
</dbReference>
<keyword evidence="4" id="KW-0539">Nucleus</keyword>
<organism evidence="6 7">
    <name type="scientific">Verruconis gallopava</name>
    <dbReference type="NCBI Taxonomy" id="253628"/>
    <lineage>
        <taxon>Eukaryota</taxon>
        <taxon>Fungi</taxon>
        <taxon>Dikarya</taxon>
        <taxon>Ascomycota</taxon>
        <taxon>Pezizomycotina</taxon>
        <taxon>Dothideomycetes</taxon>
        <taxon>Pleosporomycetidae</taxon>
        <taxon>Venturiales</taxon>
        <taxon>Sympoventuriaceae</taxon>
        <taxon>Verruconis</taxon>
    </lineage>
</organism>
<dbReference type="Gene3D" id="2.30.18.10">
    <property type="entry name" value="Transcription factor IIA (TFIIA), beta-barrel domain"/>
    <property type="match status" value="1"/>
</dbReference>
<dbReference type="VEuPathDB" id="FungiDB:PV09_00510"/>
<evidence type="ECO:0000313" key="6">
    <source>
        <dbReference type="EMBL" id="KIW08542.1"/>
    </source>
</evidence>
<comment type="similarity">
    <text evidence="2">Belongs to the TFIIA subunit 1 family.</text>
</comment>
<keyword evidence="7" id="KW-1185">Reference proteome</keyword>
<sequence>MSNQAIGSVYATIIDRIIAESKDDFEAAGLDQETLQELKQTWQKNISKLGIAQCPWDPAPPPQQIANPPTVPSNVKPEQPNSSAPVQRSAQPTEGTPIKQEQGVQFEGNQSYQQQPPYSSLNPQYAQQRADAMLRQQFGSQANASIQAGQARQMQMAGGQQRPTHIQLPPRPGQAQFPQQQPPLSTAQTDGAGDDALADWKAAVAERHAFSEQDRAAADHQLRDYLQQSVALEESGLLLPASEQSRRSKKHSNASSALRVAPRISIPPSLGRFDGPDDEDSKDDIRRQIDADEDAINSDLDDSDDELDNVDDEEGAEGPMGETILCTYDKVQRVKNKWKCTLKDGILTTGKKEYVFHKAQGEFEW</sequence>
<evidence type="ECO:0000256" key="4">
    <source>
        <dbReference type="ARBA" id="ARBA00023242"/>
    </source>
</evidence>
<feature type="compositionally biased region" description="Low complexity" evidence="5">
    <location>
        <begin position="173"/>
        <end position="183"/>
    </location>
</feature>
<reference evidence="6 7" key="1">
    <citation type="submission" date="2015-01" db="EMBL/GenBank/DDBJ databases">
        <title>The Genome Sequence of Ochroconis gallopava CBS43764.</title>
        <authorList>
            <consortium name="The Broad Institute Genomics Platform"/>
            <person name="Cuomo C."/>
            <person name="de Hoog S."/>
            <person name="Gorbushina A."/>
            <person name="Stielow B."/>
            <person name="Teixiera M."/>
            <person name="Abouelleil A."/>
            <person name="Chapman S.B."/>
            <person name="Priest M."/>
            <person name="Young S.K."/>
            <person name="Wortman J."/>
            <person name="Nusbaum C."/>
            <person name="Birren B."/>
        </authorList>
    </citation>
    <scope>NUCLEOTIDE SEQUENCE [LARGE SCALE GENOMIC DNA]</scope>
    <source>
        <strain evidence="6 7">CBS 43764</strain>
    </source>
</reference>
<feature type="compositionally biased region" description="Acidic residues" evidence="5">
    <location>
        <begin position="291"/>
        <end position="316"/>
    </location>
</feature>
<keyword evidence="3" id="KW-0804">Transcription</keyword>
<dbReference type="SUPFAM" id="SSF50784">
    <property type="entry name" value="Transcription factor IIA (TFIIA), beta-barrel domain"/>
    <property type="match status" value="1"/>
</dbReference>
<dbReference type="GO" id="GO:0006367">
    <property type="term" value="P:transcription initiation at RNA polymerase II promoter"/>
    <property type="evidence" value="ECO:0007669"/>
    <property type="project" value="InterPro"/>
</dbReference>
<dbReference type="OrthoDB" id="6275927at2759"/>
<dbReference type="RefSeq" id="XP_016218411.1">
    <property type="nucleotide sequence ID" value="XM_016353258.1"/>
</dbReference>
<dbReference type="Proteomes" id="UP000053259">
    <property type="component" value="Unassembled WGS sequence"/>
</dbReference>
<dbReference type="HOGENOM" id="CLU_030027_4_1_1"/>
<comment type="subcellular location">
    <subcellularLocation>
        <location evidence="1">Nucleus</location>
    </subcellularLocation>
</comment>
<proteinExistence type="inferred from homology"/>
<evidence type="ECO:0000256" key="5">
    <source>
        <dbReference type="SAM" id="MobiDB-lite"/>
    </source>
</evidence>
<dbReference type="STRING" id="253628.A0A0D1Z6I1"/>
<feature type="compositionally biased region" description="Low complexity" evidence="5">
    <location>
        <begin position="147"/>
        <end position="162"/>
    </location>
</feature>
<dbReference type="FunFam" id="2.30.18.10:FF:000006">
    <property type="entry name" value="Transcription factor TFIIA complex subunit Toa1"/>
    <property type="match status" value="1"/>
</dbReference>
<dbReference type="EMBL" id="KN847530">
    <property type="protein sequence ID" value="KIW08542.1"/>
    <property type="molecule type" value="Genomic_DNA"/>
</dbReference>
<dbReference type="GeneID" id="27308483"/>
<gene>
    <name evidence="6" type="ORF">PV09_00510</name>
</gene>
<feature type="compositionally biased region" description="Polar residues" evidence="5">
    <location>
        <begin position="79"/>
        <end position="94"/>
    </location>
</feature>
<protein>
    <recommendedName>
        <fullName evidence="8">Transcription initiation factor IIA subunit 1</fullName>
    </recommendedName>
</protein>
<dbReference type="InterPro" id="IPR004855">
    <property type="entry name" value="TFIIA_asu/bsu"/>
</dbReference>
<dbReference type="PANTHER" id="PTHR12694">
    <property type="entry name" value="TRANSCRIPTION INITIATION FACTOR IIA SUBUNIT 1"/>
    <property type="match status" value="1"/>
</dbReference>
<dbReference type="CDD" id="cd07976">
    <property type="entry name" value="TFIIA_alpha_beta_like"/>
    <property type="match status" value="1"/>
</dbReference>
<dbReference type="SMART" id="SM01371">
    <property type="entry name" value="TFIIA"/>
    <property type="match status" value="1"/>
</dbReference>
<dbReference type="Gene3D" id="1.10.287.100">
    <property type="match status" value="1"/>
</dbReference>
<dbReference type="GO" id="GO:0005672">
    <property type="term" value="C:transcription factor TFIIA complex"/>
    <property type="evidence" value="ECO:0007669"/>
    <property type="project" value="InterPro"/>
</dbReference>